<keyword evidence="2" id="KW-1185">Reference proteome</keyword>
<proteinExistence type="predicted"/>
<protein>
    <submittedName>
        <fullName evidence="1">Uncharacterized protein</fullName>
    </submittedName>
</protein>
<dbReference type="AlphaFoldDB" id="A0AA38TE40"/>
<reference evidence="1" key="1">
    <citation type="submission" date="2023-03" db="EMBL/GenBank/DDBJ databases">
        <title>Chromosome-scale reference genome and RAD-based genetic map of yellow starthistle (Centaurea solstitialis) reveal putative structural variation and QTLs associated with invader traits.</title>
        <authorList>
            <person name="Reatini B."/>
            <person name="Cang F.A."/>
            <person name="Jiang Q."/>
            <person name="Mckibben M.T.W."/>
            <person name="Barker M.S."/>
            <person name="Rieseberg L.H."/>
            <person name="Dlugosch K.M."/>
        </authorList>
    </citation>
    <scope>NUCLEOTIDE SEQUENCE</scope>
    <source>
        <strain evidence="1">CAN-66</strain>
        <tissue evidence="1">Leaf</tissue>
    </source>
</reference>
<sequence>MIDQDSHTLKRIVNKDDGRQRKDVKSLEKEIDSLIWETVCERKCQETPLLKKDLLQMILEEAMDHFTSKEASRHFIVDRGGCSPWEWGERTPLKT</sequence>
<organism evidence="1 2">
    <name type="scientific">Centaurea solstitialis</name>
    <name type="common">yellow star-thistle</name>
    <dbReference type="NCBI Taxonomy" id="347529"/>
    <lineage>
        <taxon>Eukaryota</taxon>
        <taxon>Viridiplantae</taxon>
        <taxon>Streptophyta</taxon>
        <taxon>Embryophyta</taxon>
        <taxon>Tracheophyta</taxon>
        <taxon>Spermatophyta</taxon>
        <taxon>Magnoliopsida</taxon>
        <taxon>eudicotyledons</taxon>
        <taxon>Gunneridae</taxon>
        <taxon>Pentapetalae</taxon>
        <taxon>asterids</taxon>
        <taxon>campanulids</taxon>
        <taxon>Asterales</taxon>
        <taxon>Asteraceae</taxon>
        <taxon>Carduoideae</taxon>
        <taxon>Cardueae</taxon>
        <taxon>Centaureinae</taxon>
        <taxon>Centaurea</taxon>
    </lineage>
</organism>
<evidence type="ECO:0000313" key="1">
    <source>
        <dbReference type="EMBL" id="KAJ9553526.1"/>
    </source>
</evidence>
<dbReference type="EMBL" id="JARYMX010000004">
    <property type="protein sequence ID" value="KAJ9553526.1"/>
    <property type="molecule type" value="Genomic_DNA"/>
</dbReference>
<gene>
    <name evidence="1" type="ORF">OSB04_017571</name>
</gene>
<comment type="caution">
    <text evidence="1">The sequence shown here is derived from an EMBL/GenBank/DDBJ whole genome shotgun (WGS) entry which is preliminary data.</text>
</comment>
<name>A0AA38TE40_9ASTR</name>
<evidence type="ECO:0000313" key="2">
    <source>
        <dbReference type="Proteomes" id="UP001172457"/>
    </source>
</evidence>
<dbReference type="Proteomes" id="UP001172457">
    <property type="component" value="Chromosome 4"/>
</dbReference>
<accession>A0AA38TE40</accession>